<evidence type="ECO:0000313" key="3">
    <source>
        <dbReference type="Proteomes" id="UP000244956"/>
    </source>
</evidence>
<dbReference type="Proteomes" id="UP000244956">
    <property type="component" value="Unassembled WGS sequence"/>
</dbReference>
<comment type="caution">
    <text evidence="2">The sequence shown here is derived from an EMBL/GenBank/DDBJ whole genome shotgun (WGS) entry which is preliminary data.</text>
</comment>
<keyword evidence="1" id="KW-0732">Signal</keyword>
<dbReference type="EMBL" id="QEWP01000015">
    <property type="protein sequence ID" value="PWD98362.1"/>
    <property type="molecule type" value="Genomic_DNA"/>
</dbReference>
<protein>
    <submittedName>
        <fullName evidence="2">Uncharacterized protein</fullName>
    </submittedName>
</protein>
<sequence length="160" mass="18043">MSGKVLITVLVVIFAFAQTSLNAQECQSSETQSQEICAEKKARLEQLADMDFEELMDMAVVSENSKEAIKSNSRDLTIISENEINQSSAKNLIQLLKEVSDSKCSEYILDGKKLNTETNQNEKQALIDLPIQNIQRIEIKKENTDKENQTIKTVRIFTKG</sequence>
<gene>
    <name evidence="2" type="ORF">DDZ16_15645</name>
</gene>
<proteinExistence type="predicted"/>
<organism evidence="2 3">
    <name type="scientific">Marinilabilia rubra</name>
    <dbReference type="NCBI Taxonomy" id="2162893"/>
    <lineage>
        <taxon>Bacteria</taxon>
        <taxon>Pseudomonadati</taxon>
        <taxon>Bacteroidota</taxon>
        <taxon>Bacteroidia</taxon>
        <taxon>Marinilabiliales</taxon>
        <taxon>Marinilabiliaceae</taxon>
        <taxon>Marinilabilia</taxon>
    </lineage>
</organism>
<keyword evidence="3" id="KW-1185">Reference proteome</keyword>
<dbReference type="AlphaFoldDB" id="A0A2U2B5P7"/>
<evidence type="ECO:0000256" key="1">
    <source>
        <dbReference type="SAM" id="SignalP"/>
    </source>
</evidence>
<name>A0A2U2B5P7_9BACT</name>
<reference evidence="2 3" key="1">
    <citation type="submission" date="2018-05" db="EMBL/GenBank/DDBJ databases">
        <title>Marinilabilia rubrum sp. nov., isolated from saltern sediment.</title>
        <authorList>
            <person name="Zhang R."/>
        </authorList>
    </citation>
    <scope>NUCLEOTIDE SEQUENCE [LARGE SCALE GENOMIC DNA]</scope>
    <source>
        <strain evidence="2 3">WTE16</strain>
    </source>
</reference>
<feature type="chain" id="PRO_5015409166" evidence="1">
    <location>
        <begin position="24"/>
        <end position="160"/>
    </location>
</feature>
<accession>A0A2U2B5P7</accession>
<dbReference type="RefSeq" id="WP_109265423.1">
    <property type="nucleotide sequence ID" value="NZ_QEWP01000015.1"/>
</dbReference>
<feature type="signal peptide" evidence="1">
    <location>
        <begin position="1"/>
        <end position="23"/>
    </location>
</feature>
<evidence type="ECO:0000313" key="2">
    <source>
        <dbReference type="EMBL" id="PWD98362.1"/>
    </source>
</evidence>